<dbReference type="EMBL" id="CAEZWG010000030">
    <property type="protein sequence ID" value="CAB4647200.1"/>
    <property type="molecule type" value="Genomic_DNA"/>
</dbReference>
<accession>A0A6J6KBP3</accession>
<organism evidence="1">
    <name type="scientific">freshwater metagenome</name>
    <dbReference type="NCBI Taxonomy" id="449393"/>
    <lineage>
        <taxon>unclassified sequences</taxon>
        <taxon>metagenomes</taxon>
        <taxon>ecological metagenomes</taxon>
    </lineage>
</organism>
<gene>
    <name evidence="1" type="ORF">UFOPK2234_00258</name>
</gene>
<reference evidence="1" key="1">
    <citation type="submission" date="2020-05" db="EMBL/GenBank/DDBJ databases">
        <authorList>
            <person name="Chiriac C."/>
            <person name="Salcher M."/>
            <person name="Ghai R."/>
            <person name="Kavagutti S V."/>
        </authorList>
    </citation>
    <scope>NUCLEOTIDE SEQUENCE</scope>
</reference>
<evidence type="ECO:0000313" key="1">
    <source>
        <dbReference type="EMBL" id="CAB4647200.1"/>
    </source>
</evidence>
<dbReference type="AlphaFoldDB" id="A0A6J6KBP3"/>
<name>A0A6J6KBP3_9ZZZZ</name>
<protein>
    <submittedName>
        <fullName evidence="1">Unannotated protein</fullName>
    </submittedName>
</protein>
<sequence>MSFANDNFISCEQIIPSIVLYIDHEIFDEQELNAVEGHFGSCPGCRTQMEQEHSALELMRNLLCTALNEPAPDDLNNRIHQQTEDLYKIMIESTGAQTLTEITYTQTTYTEFTSDGTTQIEITSEIRREFPQE</sequence>
<proteinExistence type="predicted"/>